<keyword evidence="1 4" id="KW-0479">Metal-binding</keyword>
<evidence type="ECO:0000259" key="6">
    <source>
        <dbReference type="PROSITE" id="PS50103"/>
    </source>
</evidence>
<keyword evidence="8" id="KW-1185">Reference proteome</keyword>
<dbReference type="PROSITE" id="PS50103">
    <property type="entry name" value="ZF_C3H1"/>
    <property type="match status" value="1"/>
</dbReference>
<keyword evidence="3 4" id="KW-0862">Zinc</keyword>
<dbReference type="SMART" id="SM00356">
    <property type="entry name" value="ZnF_C3H1"/>
    <property type="match status" value="1"/>
</dbReference>
<evidence type="ECO:0000256" key="2">
    <source>
        <dbReference type="ARBA" id="ARBA00022771"/>
    </source>
</evidence>
<evidence type="ECO:0000256" key="4">
    <source>
        <dbReference type="PROSITE-ProRule" id="PRU00723"/>
    </source>
</evidence>
<dbReference type="InterPro" id="IPR000571">
    <property type="entry name" value="Znf_CCCH"/>
</dbReference>
<dbReference type="InterPro" id="IPR036855">
    <property type="entry name" value="Znf_CCCH_sf"/>
</dbReference>
<dbReference type="Gene3D" id="4.10.1000.10">
    <property type="entry name" value="Zinc finger, CCCH-type"/>
    <property type="match status" value="1"/>
</dbReference>
<feature type="compositionally biased region" description="Basic and acidic residues" evidence="5">
    <location>
        <begin position="65"/>
        <end position="79"/>
    </location>
</feature>
<name>A0ABN9YCI9_9DINO</name>
<feature type="region of interest" description="Disordered" evidence="5">
    <location>
        <begin position="52"/>
        <end position="79"/>
    </location>
</feature>
<evidence type="ECO:0000256" key="1">
    <source>
        <dbReference type="ARBA" id="ARBA00022723"/>
    </source>
</evidence>
<dbReference type="EMBL" id="CAUYUJ010022404">
    <property type="protein sequence ID" value="CAK0910494.1"/>
    <property type="molecule type" value="Genomic_DNA"/>
</dbReference>
<dbReference type="Pfam" id="PF18044">
    <property type="entry name" value="zf-CCCH_4"/>
    <property type="match status" value="1"/>
</dbReference>
<accession>A0ABN9YCI9</accession>
<sequence length="79" mass="8210">MPGPTGTQGSRAGMVCRAFAAGRCEFGDSCIFSHSLVPQGPARETLGSRATLVQASQGDTGHVTFRSDSDSGSRDPNHE</sequence>
<dbReference type="Proteomes" id="UP001189429">
    <property type="component" value="Unassembled WGS sequence"/>
</dbReference>
<evidence type="ECO:0000313" key="8">
    <source>
        <dbReference type="Proteomes" id="UP001189429"/>
    </source>
</evidence>
<dbReference type="InterPro" id="IPR041367">
    <property type="entry name" value="Znf-CCCH_4"/>
</dbReference>
<proteinExistence type="predicted"/>
<evidence type="ECO:0000313" key="7">
    <source>
        <dbReference type="EMBL" id="CAK0910494.1"/>
    </source>
</evidence>
<dbReference type="SUPFAM" id="SSF90229">
    <property type="entry name" value="CCCH zinc finger"/>
    <property type="match status" value="1"/>
</dbReference>
<protein>
    <recommendedName>
        <fullName evidence="6">C3H1-type domain-containing protein</fullName>
    </recommendedName>
</protein>
<organism evidence="7 8">
    <name type="scientific">Prorocentrum cordatum</name>
    <dbReference type="NCBI Taxonomy" id="2364126"/>
    <lineage>
        <taxon>Eukaryota</taxon>
        <taxon>Sar</taxon>
        <taxon>Alveolata</taxon>
        <taxon>Dinophyceae</taxon>
        <taxon>Prorocentrales</taxon>
        <taxon>Prorocentraceae</taxon>
        <taxon>Prorocentrum</taxon>
    </lineage>
</organism>
<feature type="zinc finger region" description="C3H1-type" evidence="4">
    <location>
        <begin position="10"/>
        <end position="37"/>
    </location>
</feature>
<gene>
    <name evidence="7" type="ORF">PCOR1329_LOCUS84657</name>
</gene>
<reference evidence="7" key="1">
    <citation type="submission" date="2023-10" db="EMBL/GenBank/DDBJ databases">
        <authorList>
            <person name="Chen Y."/>
            <person name="Shah S."/>
            <person name="Dougan E. K."/>
            <person name="Thang M."/>
            <person name="Chan C."/>
        </authorList>
    </citation>
    <scope>NUCLEOTIDE SEQUENCE [LARGE SCALE GENOMIC DNA]</scope>
</reference>
<feature type="domain" description="C3H1-type" evidence="6">
    <location>
        <begin position="10"/>
        <end position="37"/>
    </location>
</feature>
<evidence type="ECO:0000256" key="5">
    <source>
        <dbReference type="SAM" id="MobiDB-lite"/>
    </source>
</evidence>
<evidence type="ECO:0000256" key="3">
    <source>
        <dbReference type="ARBA" id="ARBA00022833"/>
    </source>
</evidence>
<comment type="caution">
    <text evidence="7">The sequence shown here is derived from an EMBL/GenBank/DDBJ whole genome shotgun (WGS) entry which is preliminary data.</text>
</comment>
<keyword evidence="2 4" id="KW-0863">Zinc-finger</keyword>